<sequence>KELKEKEESLQICQQVCKHLQEEVAEKERREEDLKRRTGRSESELEALQALLRQAEEEVMMLKQERELMLISHQNRTEQLQETLRQKMRNEDNWREKMEIDLAKGEARHIEEILKVKEEARVELDIERQKQQELITKYQQDHEELQKKIPELISSATNSLRMETESLEKKLQDAQVKLAEKKEGKEKEIQSLKKLITELEFQLTMEKNNNESFLDNMRKEIKHKSDELEKLTQERTQLIHNLSQVQEENTLLQETVRRECGERYELTAALARAREQVLQLKQLTGNFPLPTTSRAQGSPTFSSS</sequence>
<proteinExistence type="predicted"/>
<comment type="caution">
    <text evidence="2">The sequence shown here is derived from an EMBL/GenBank/DDBJ whole genome shotgun (WGS) entry which is preliminary data.</text>
</comment>
<reference evidence="2 3" key="1">
    <citation type="submission" date="2020-02" db="EMBL/GenBank/DDBJ databases">
        <title>Bird 10,000 Genomes (B10K) Project - Family phase.</title>
        <authorList>
            <person name="Zhang G."/>
        </authorList>
    </citation>
    <scope>NUCLEOTIDE SEQUENCE [LARGE SCALE GENOMIC DNA]</scope>
    <source>
        <strain evidence="2">B10K-DU-013-51</strain>
        <tissue evidence="2">Mixed tissue sample</tissue>
    </source>
</reference>
<evidence type="ECO:0000313" key="2">
    <source>
        <dbReference type="EMBL" id="NXY84250.1"/>
    </source>
</evidence>
<dbReference type="EMBL" id="VYZU01028927">
    <property type="protein sequence ID" value="NXY84250.1"/>
    <property type="molecule type" value="Genomic_DNA"/>
</dbReference>
<dbReference type="PANTHER" id="PTHR34251:SF1">
    <property type="entry name" value="LEUCINE, GLUTAMATE AND LYSINE RICH 1"/>
    <property type="match status" value="1"/>
</dbReference>
<feature type="non-terminal residue" evidence="2">
    <location>
        <position position="304"/>
    </location>
</feature>
<dbReference type="OrthoDB" id="10256467at2759"/>
<evidence type="ECO:0000256" key="1">
    <source>
        <dbReference type="SAM" id="Coils"/>
    </source>
</evidence>
<keyword evidence="1" id="KW-0175">Coiled coil</keyword>
<dbReference type="InterPro" id="IPR038799">
    <property type="entry name" value="LEKR1"/>
</dbReference>
<protein>
    <submittedName>
        <fullName evidence="2">LEKR1 protein</fullName>
    </submittedName>
</protein>
<evidence type="ECO:0000313" key="3">
    <source>
        <dbReference type="Proteomes" id="UP000586704"/>
    </source>
</evidence>
<name>A0A7L4N2G1_9AVES</name>
<organism evidence="2 3">
    <name type="scientific">Ceyx cyanopectus</name>
    <name type="common">Indigo-banded kingfisher</name>
    <dbReference type="NCBI Taxonomy" id="390723"/>
    <lineage>
        <taxon>Eukaryota</taxon>
        <taxon>Metazoa</taxon>
        <taxon>Chordata</taxon>
        <taxon>Craniata</taxon>
        <taxon>Vertebrata</taxon>
        <taxon>Euteleostomi</taxon>
        <taxon>Archelosauria</taxon>
        <taxon>Archosauria</taxon>
        <taxon>Dinosauria</taxon>
        <taxon>Saurischia</taxon>
        <taxon>Theropoda</taxon>
        <taxon>Coelurosauria</taxon>
        <taxon>Aves</taxon>
        <taxon>Neognathae</taxon>
        <taxon>Neoaves</taxon>
        <taxon>Telluraves</taxon>
        <taxon>Coraciimorphae</taxon>
        <taxon>Coraciiformes</taxon>
        <taxon>Alcedinidae</taxon>
        <taxon>Ceyx</taxon>
    </lineage>
</organism>
<accession>A0A7L4N2G1</accession>
<feature type="non-terminal residue" evidence="2">
    <location>
        <position position="1"/>
    </location>
</feature>
<keyword evidence="3" id="KW-1185">Reference proteome</keyword>
<dbReference type="Proteomes" id="UP000586704">
    <property type="component" value="Unassembled WGS sequence"/>
</dbReference>
<gene>
    <name evidence="2" type="primary">Lekr1</name>
    <name evidence="2" type="ORF">CEYCYA_R03905</name>
</gene>
<dbReference type="PANTHER" id="PTHR34251">
    <property type="entry name" value="LEUCINE-, GLUTAMATE- AND LYSINE-RICH PROTEIN 1"/>
    <property type="match status" value="1"/>
</dbReference>
<dbReference type="AlphaFoldDB" id="A0A7L4N2G1"/>
<feature type="coiled-coil region" evidence="1">
    <location>
        <begin position="3"/>
        <end position="248"/>
    </location>
</feature>